<dbReference type="EC" id="2.3.1.48" evidence="2 7"/>
<dbReference type="Pfam" id="PF01853">
    <property type="entry name" value="MOZ_SAS"/>
    <property type="match status" value="1"/>
</dbReference>
<dbReference type="Gene3D" id="3.40.630.30">
    <property type="match status" value="1"/>
</dbReference>
<protein>
    <recommendedName>
        <fullName evidence="2 7">Histone acetyltransferase</fullName>
        <ecNumber evidence="2 7">2.3.1.48</ecNumber>
    </recommendedName>
</protein>
<dbReference type="Gene3D" id="2.30.30.140">
    <property type="match status" value="1"/>
</dbReference>
<dbReference type="InterPro" id="IPR016181">
    <property type="entry name" value="Acyl_CoA_acyltransferase"/>
</dbReference>
<dbReference type="Proteomes" id="UP000695022">
    <property type="component" value="Unplaced"/>
</dbReference>
<feature type="domain" description="MYST-type HAT" evidence="8">
    <location>
        <begin position="175"/>
        <end position="449"/>
    </location>
</feature>
<dbReference type="RefSeq" id="XP_014671954.1">
    <property type="nucleotide sequence ID" value="XM_014816468.1"/>
</dbReference>
<dbReference type="PANTHER" id="PTHR10615:SF82">
    <property type="entry name" value="HISTONE ACETYLTRANSFERASE KAT8"/>
    <property type="match status" value="1"/>
</dbReference>
<dbReference type="Pfam" id="PF11717">
    <property type="entry name" value="Tudor-knot"/>
    <property type="match status" value="1"/>
</dbReference>
<keyword evidence="6" id="KW-0804">Transcription</keyword>
<dbReference type="Gene3D" id="1.10.10.10">
    <property type="entry name" value="Winged helix-like DNA-binding domain superfamily/Winged helix DNA-binding domain"/>
    <property type="match status" value="1"/>
</dbReference>
<dbReference type="SUPFAM" id="SSF54160">
    <property type="entry name" value="Chromo domain-like"/>
    <property type="match status" value="1"/>
</dbReference>
<evidence type="ECO:0000256" key="2">
    <source>
        <dbReference type="ARBA" id="ARBA00013184"/>
    </source>
</evidence>
<evidence type="ECO:0000256" key="3">
    <source>
        <dbReference type="ARBA" id="ARBA00022679"/>
    </source>
</evidence>
<comment type="catalytic activity">
    <reaction evidence="7">
        <text>L-lysyl-[protein] + acetyl-CoA = N(6)-acetyl-L-lysyl-[protein] + CoA + H(+)</text>
        <dbReference type="Rhea" id="RHEA:45948"/>
        <dbReference type="Rhea" id="RHEA-COMP:9752"/>
        <dbReference type="Rhea" id="RHEA-COMP:10731"/>
        <dbReference type="ChEBI" id="CHEBI:15378"/>
        <dbReference type="ChEBI" id="CHEBI:29969"/>
        <dbReference type="ChEBI" id="CHEBI:57287"/>
        <dbReference type="ChEBI" id="CHEBI:57288"/>
        <dbReference type="ChEBI" id="CHEBI:61930"/>
        <dbReference type="EC" id="2.3.1.48"/>
    </reaction>
</comment>
<evidence type="ECO:0000313" key="9">
    <source>
        <dbReference type="Proteomes" id="UP000695022"/>
    </source>
</evidence>
<dbReference type="Pfam" id="PF17772">
    <property type="entry name" value="zf-MYST"/>
    <property type="match status" value="1"/>
</dbReference>
<evidence type="ECO:0000256" key="7">
    <source>
        <dbReference type="RuleBase" id="RU361211"/>
    </source>
</evidence>
<evidence type="ECO:0000256" key="4">
    <source>
        <dbReference type="ARBA" id="ARBA00022990"/>
    </source>
</evidence>
<evidence type="ECO:0000256" key="6">
    <source>
        <dbReference type="ARBA" id="ARBA00023163"/>
    </source>
</evidence>
<dbReference type="Gene3D" id="3.30.60.60">
    <property type="entry name" value="N-acetyl transferase-like"/>
    <property type="match status" value="1"/>
</dbReference>
<keyword evidence="3" id="KW-0808">Transferase</keyword>
<keyword evidence="5" id="KW-0805">Transcription regulation</keyword>
<dbReference type="SMART" id="SM00298">
    <property type="entry name" value="CHROMO"/>
    <property type="match status" value="1"/>
</dbReference>
<proteinExistence type="inferred from homology"/>
<dbReference type="InterPro" id="IPR036388">
    <property type="entry name" value="WH-like_DNA-bd_sf"/>
</dbReference>
<gene>
    <name evidence="10" type="primary">LOC106812570</name>
</gene>
<dbReference type="InterPro" id="IPR002717">
    <property type="entry name" value="HAT_MYST-type"/>
</dbReference>
<dbReference type="InterPro" id="IPR016197">
    <property type="entry name" value="Chromo-like_dom_sf"/>
</dbReference>
<dbReference type="SUPFAM" id="SSF55729">
    <property type="entry name" value="Acyl-CoA N-acyltransferases (Nat)"/>
    <property type="match status" value="1"/>
</dbReference>
<evidence type="ECO:0000256" key="5">
    <source>
        <dbReference type="ARBA" id="ARBA00023015"/>
    </source>
</evidence>
<accession>A0ABM1EID3</accession>
<dbReference type="PANTHER" id="PTHR10615">
    <property type="entry name" value="HISTONE ACETYLTRANSFERASE"/>
    <property type="match status" value="1"/>
</dbReference>
<dbReference type="InterPro" id="IPR025995">
    <property type="entry name" value="Tudor-knot"/>
</dbReference>
<evidence type="ECO:0000259" key="8">
    <source>
        <dbReference type="PROSITE" id="PS51726"/>
    </source>
</evidence>
<comment type="subcellular location">
    <subcellularLocation>
        <location evidence="7">Nucleus</location>
    </subcellularLocation>
</comment>
<dbReference type="InterPro" id="IPR040706">
    <property type="entry name" value="Zf-MYST"/>
</dbReference>
<dbReference type="InterPro" id="IPR050603">
    <property type="entry name" value="MYST_HAT"/>
</dbReference>
<dbReference type="GeneID" id="106812570"/>
<comment type="similarity">
    <text evidence="1 7">Belongs to the MYST (SAS/MOZ) family.</text>
</comment>
<evidence type="ECO:0000256" key="1">
    <source>
        <dbReference type="ARBA" id="ARBA00010107"/>
    </source>
</evidence>
<dbReference type="InterPro" id="IPR000953">
    <property type="entry name" value="Chromo/chromo_shadow_dom"/>
</dbReference>
<keyword evidence="9" id="KW-1185">Reference proteome</keyword>
<name>A0ABM1EID3_PRICU</name>
<evidence type="ECO:0000313" key="10">
    <source>
        <dbReference type="RefSeq" id="XP_014671954.1"/>
    </source>
</evidence>
<dbReference type="PROSITE" id="PS51726">
    <property type="entry name" value="MYST_HAT"/>
    <property type="match status" value="1"/>
</dbReference>
<keyword evidence="7" id="KW-0539">Nucleus</keyword>
<sequence length="458" mass="53688">MSGDRDTYREILTENTFAEIHRNHQNTMIGSYGDLDGMEKGDGVRSHELPLEIGGRYMVRRPDTTWHPAEVIHTRRTETSHGEPNYDYYVHYEGFNRRLDEWVTRERVSVSLLLGGDHEKQSVALKPPHQSLDEPERKITRNQKRIHDEINHVQKTYAEMDPTTAALEKEHEAITKVKYIDKIQIGKYEIDTWYFSPYPEEYGKQAKLWICEYCLKYMRLEKTYRYHQGECTWRQPPGQEIYRKATISVYEVDGKDHKIYCQNMCLLAKLFLDHKTLYFDVEPFLFYILCEVDKHGAHLVGYFSKEKESPDGNNVACILTLPPFQRKGYGKFLIAFSYELSKLESTVGSPEKPLSDLGKLSYRSYWSYVLLDILRNFKGNALSIRDLSHMTSITQQDIMETLQSMNMVKYWKGNHVICVTAKLVEEHLKSAQYKRPPLSVDPESLRWCPPKKGKMVKR</sequence>
<reference evidence="10" key="1">
    <citation type="submission" date="2025-08" db="UniProtKB">
        <authorList>
            <consortium name="RefSeq"/>
        </authorList>
    </citation>
    <scope>IDENTIFICATION</scope>
</reference>
<organism evidence="9 10">
    <name type="scientific">Priapulus caudatus</name>
    <name type="common">Priapulid worm</name>
    <dbReference type="NCBI Taxonomy" id="37621"/>
    <lineage>
        <taxon>Eukaryota</taxon>
        <taxon>Metazoa</taxon>
        <taxon>Ecdysozoa</taxon>
        <taxon>Scalidophora</taxon>
        <taxon>Priapulida</taxon>
        <taxon>Priapulimorpha</taxon>
        <taxon>Priapulimorphida</taxon>
        <taxon>Priapulidae</taxon>
        <taxon>Priapulus</taxon>
    </lineage>
</organism>
<keyword evidence="4" id="KW-0007">Acetylation</keyword>